<evidence type="ECO:0000259" key="2">
    <source>
        <dbReference type="PROSITE" id="PS51767"/>
    </source>
</evidence>
<keyword evidence="1" id="KW-0812">Transmembrane</keyword>
<dbReference type="InterPro" id="IPR033121">
    <property type="entry name" value="PEPTIDASE_A1"/>
</dbReference>
<comment type="caution">
    <text evidence="3">The sequence shown here is derived from an EMBL/GenBank/DDBJ whole genome shotgun (WGS) entry which is preliminary data.</text>
</comment>
<dbReference type="InterPro" id="IPR021109">
    <property type="entry name" value="Peptidase_aspartic_dom_sf"/>
</dbReference>
<dbReference type="Proteomes" id="UP000800235">
    <property type="component" value="Unassembled WGS sequence"/>
</dbReference>
<dbReference type="Gene3D" id="2.40.70.10">
    <property type="entry name" value="Acid Proteases"/>
    <property type="match status" value="2"/>
</dbReference>
<keyword evidence="1" id="KW-1133">Transmembrane helix</keyword>
<gene>
    <name evidence="3" type="ORF">EJ08DRAFT_565208</name>
</gene>
<dbReference type="OrthoDB" id="5361565at2759"/>
<keyword evidence="4" id="KW-1185">Reference proteome</keyword>
<evidence type="ECO:0000313" key="3">
    <source>
        <dbReference type="EMBL" id="KAF2422186.1"/>
    </source>
</evidence>
<feature type="non-terminal residue" evidence="3">
    <location>
        <position position="428"/>
    </location>
</feature>
<organism evidence="3 4">
    <name type="scientific">Tothia fuscella</name>
    <dbReference type="NCBI Taxonomy" id="1048955"/>
    <lineage>
        <taxon>Eukaryota</taxon>
        <taxon>Fungi</taxon>
        <taxon>Dikarya</taxon>
        <taxon>Ascomycota</taxon>
        <taxon>Pezizomycotina</taxon>
        <taxon>Dothideomycetes</taxon>
        <taxon>Pleosporomycetidae</taxon>
        <taxon>Venturiales</taxon>
        <taxon>Cylindrosympodiaceae</taxon>
        <taxon>Tothia</taxon>
    </lineage>
</organism>
<proteinExistence type="predicted"/>
<sequence length="428" mass="46406">SALLLASLQTVALAANCSLSPIYNDIHRRTVHGSDVFQYGSFIGVGLPSQNQSIFVSLKLNETSFASSNFCQHSNLTNCQTSTGGSVDYNQSTTWQPNPSYNSKDFPDVVPSTIHGKDNINLFTHFFETEPASATIVRDTQVAFGESGDVRPGRLGMGSSSTLLNSLVAMGRIAGRTYSLYVGSGMSRAGGVVNGSSVFGGYDAGRFYKPVYANNPLDLSNPDFLHVTVTGITLNDKTNSAIKNISILDKGASFQARITTDQYPMSLPYQVTQNFMSVLSAETTTEIDNSLRLTKPFNGSMTITLSNGFSVTLPHQVVYNNSGLSPVAARSKQDSSPNYLSLAWLSEVYLMIDYDSNVFHMAQVKAKNAYVMPRTFCPKSIPVPYDYSKSSSPFMKQGMIGAVIGGIIGGSAIVIACVALYMWWKRRE</sequence>
<evidence type="ECO:0000313" key="4">
    <source>
        <dbReference type="Proteomes" id="UP000800235"/>
    </source>
</evidence>
<dbReference type="EMBL" id="MU007092">
    <property type="protein sequence ID" value="KAF2422186.1"/>
    <property type="molecule type" value="Genomic_DNA"/>
</dbReference>
<keyword evidence="1" id="KW-0472">Membrane</keyword>
<reference evidence="3" key="1">
    <citation type="journal article" date="2020" name="Stud. Mycol.">
        <title>101 Dothideomycetes genomes: a test case for predicting lifestyles and emergence of pathogens.</title>
        <authorList>
            <person name="Haridas S."/>
            <person name="Albert R."/>
            <person name="Binder M."/>
            <person name="Bloem J."/>
            <person name="Labutti K."/>
            <person name="Salamov A."/>
            <person name="Andreopoulos B."/>
            <person name="Baker S."/>
            <person name="Barry K."/>
            <person name="Bills G."/>
            <person name="Bluhm B."/>
            <person name="Cannon C."/>
            <person name="Castanera R."/>
            <person name="Culley D."/>
            <person name="Daum C."/>
            <person name="Ezra D."/>
            <person name="Gonzalez J."/>
            <person name="Henrissat B."/>
            <person name="Kuo A."/>
            <person name="Liang C."/>
            <person name="Lipzen A."/>
            <person name="Lutzoni F."/>
            <person name="Magnuson J."/>
            <person name="Mondo S."/>
            <person name="Nolan M."/>
            <person name="Ohm R."/>
            <person name="Pangilinan J."/>
            <person name="Park H.-J."/>
            <person name="Ramirez L."/>
            <person name="Alfaro M."/>
            <person name="Sun H."/>
            <person name="Tritt A."/>
            <person name="Yoshinaga Y."/>
            <person name="Zwiers L.-H."/>
            <person name="Turgeon B."/>
            <person name="Goodwin S."/>
            <person name="Spatafora J."/>
            <person name="Crous P."/>
            <person name="Grigoriev I."/>
        </authorList>
    </citation>
    <scope>NUCLEOTIDE SEQUENCE</scope>
    <source>
        <strain evidence="3">CBS 130266</strain>
    </source>
</reference>
<accession>A0A9P4NHW4</accession>
<dbReference type="SUPFAM" id="SSF50630">
    <property type="entry name" value="Acid proteases"/>
    <property type="match status" value="1"/>
</dbReference>
<feature type="transmembrane region" description="Helical" evidence="1">
    <location>
        <begin position="399"/>
        <end position="424"/>
    </location>
</feature>
<protein>
    <recommendedName>
        <fullName evidence="2">Peptidase A1 domain-containing protein</fullName>
    </recommendedName>
</protein>
<evidence type="ECO:0000256" key="1">
    <source>
        <dbReference type="SAM" id="Phobius"/>
    </source>
</evidence>
<feature type="non-terminal residue" evidence="3">
    <location>
        <position position="1"/>
    </location>
</feature>
<dbReference type="PROSITE" id="PS51767">
    <property type="entry name" value="PEPTIDASE_A1"/>
    <property type="match status" value="1"/>
</dbReference>
<name>A0A9P4NHW4_9PEZI</name>
<feature type="domain" description="Peptidase A1" evidence="2">
    <location>
        <begin position="39"/>
        <end position="362"/>
    </location>
</feature>
<dbReference type="AlphaFoldDB" id="A0A9P4NHW4"/>